<feature type="domain" description="Major facilitator superfamily (MFS) profile" evidence="7">
    <location>
        <begin position="59"/>
        <end position="477"/>
    </location>
</feature>
<evidence type="ECO:0000256" key="6">
    <source>
        <dbReference type="SAM" id="Phobius"/>
    </source>
</evidence>
<evidence type="ECO:0000313" key="8">
    <source>
        <dbReference type="EMBL" id="KDN40344.1"/>
    </source>
</evidence>
<feature type="transmembrane region" description="Helical" evidence="6">
    <location>
        <begin position="156"/>
        <end position="177"/>
    </location>
</feature>
<dbReference type="PANTHER" id="PTHR23508">
    <property type="entry name" value="CARBOXYLIC ACID TRANSPORTER PROTEIN HOMOLOG"/>
    <property type="match status" value="1"/>
</dbReference>
<evidence type="ECO:0000256" key="3">
    <source>
        <dbReference type="ARBA" id="ARBA00022989"/>
    </source>
</evidence>
<dbReference type="InterPro" id="IPR005828">
    <property type="entry name" value="MFS_sugar_transport-like"/>
</dbReference>
<accession>A0A066VNM9</accession>
<evidence type="ECO:0000256" key="4">
    <source>
        <dbReference type="ARBA" id="ARBA00023136"/>
    </source>
</evidence>
<keyword evidence="3 6" id="KW-1133">Transmembrane helix</keyword>
<dbReference type="AlphaFoldDB" id="A0A066VNM9"/>
<evidence type="ECO:0000256" key="1">
    <source>
        <dbReference type="ARBA" id="ARBA00004141"/>
    </source>
</evidence>
<sequence length="547" mass="58551">MTDEIQPAPPSAPSDKAQVAVVHLSHDDGAITAKVDASVLAEPVDPKQARKAKLSDMFTVLASGAALISDGYQNNVLTLVNVLFAKRYGSNVYNSDISTRVSNALLVGAVLGQVTVGIICDRVGRKSAILITTTLLVIGAIFATAATAVHGSTNALFWWLTVSRGVVGFGVGGEYPASSVSASEASNERYGQKSRSSVFIAVTNVVLSLGGPFAVSVFLIVLSATGYSNTTQAWDLKRLDITWRVCFGFGALLPLSVFWFRWRMLNSKLYRANAIRQNVPYWLALKKYWPRLVGTTVVWFLYDFVTFPNGVFSGTIISTIIPGATLKQTAEYQLLLSSIALPGALLGPFLIRWLGSKYQLMLGFAGYLVVGLIIGLSWNHLITVPGAFVFMYGMLASMGNAGPGSVCGLIASDSYPTALRGSFYGFSAAIGKVGAAVGTQAFLPIQKNLGKPATFYFSAGIGVLGILIAWFFVVDTAKLDLAMEDEEWRQYLLANGWNGYMGDGTVPEHNASDFVPSLAASSKATREEMCDLEDAEQAQDAEGVQGK</sequence>
<feature type="transmembrane region" description="Helical" evidence="6">
    <location>
        <begin position="241"/>
        <end position="262"/>
    </location>
</feature>
<dbReference type="InterPro" id="IPR036259">
    <property type="entry name" value="MFS_trans_sf"/>
</dbReference>
<dbReference type="STRING" id="1037660.A0A066VNM9"/>
<reference evidence="8 9" key="1">
    <citation type="submission" date="2014-05" db="EMBL/GenBank/DDBJ databases">
        <title>Draft genome sequence of a rare smut relative, Tilletiaria anomala UBC 951.</title>
        <authorList>
            <consortium name="DOE Joint Genome Institute"/>
            <person name="Toome M."/>
            <person name="Kuo A."/>
            <person name="Henrissat B."/>
            <person name="Lipzen A."/>
            <person name="Tritt A."/>
            <person name="Yoshinaga Y."/>
            <person name="Zane M."/>
            <person name="Barry K."/>
            <person name="Grigoriev I.V."/>
            <person name="Spatafora J.W."/>
            <person name="Aimea M.C."/>
        </authorList>
    </citation>
    <scope>NUCLEOTIDE SEQUENCE [LARGE SCALE GENOMIC DNA]</scope>
    <source>
        <strain evidence="8 9">UBC 951</strain>
    </source>
</reference>
<protein>
    <submittedName>
        <fullName evidence="8">MFS general substrate transporter</fullName>
    </submittedName>
</protein>
<feature type="transmembrane region" description="Helical" evidence="6">
    <location>
        <begin position="455"/>
        <end position="474"/>
    </location>
</feature>
<feature type="transmembrane region" description="Helical" evidence="6">
    <location>
        <begin position="390"/>
        <end position="411"/>
    </location>
</feature>
<feature type="transmembrane region" description="Helical" evidence="6">
    <location>
        <begin position="358"/>
        <end position="378"/>
    </location>
</feature>
<proteinExistence type="predicted"/>
<comment type="caution">
    <text evidence="8">The sequence shown here is derived from an EMBL/GenBank/DDBJ whole genome shotgun (WGS) entry which is preliminary data.</text>
</comment>
<comment type="subcellular location">
    <subcellularLocation>
        <location evidence="1">Membrane</location>
        <topology evidence="1">Multi-pass membrane protein</topology>
    </subcellularLocation>
</comment>
<evidence type="ECO:0000313" key="9">
    <source>
        <dbReference type="Proteomes" id="UP000027361"/>
    </source>
</evidence>
<keyword evidence="4 6" id="KW-0472">Membrane</keyword>
<evidence type="ECO:0000256" key="5">
    <source>
        <dbReference type="SAM" id="MobiDB-lite"/>
    </source>
</evidence>
<feature type="transmembrane region" description="Helical" evidence="6">
    <location>
        <begin position="292"/>
        <end position="312"/>
    </location>
</feature>
<dbReference type="Pfam" id="PF00083">
    <property type="entry name" value="Sugar_tr"/>
    <property type="match status" value="1"/>
</dbReference>
<dbReference type="PROSITE" id="PS50850">
    <property type="entry name" value="MFS"/>
    <property type="match status" value="1"/>
</dbReference>
<feature type="transmembrane region" description="Helical" evidence="6">
    <location>
        <begin position="332"/>
        <end position="351"/>
    </location>
</feature>
<feature type="transmembrane region" description="Helical" evidence="6">
    <location>
        <begin position="127"/>
        <end position="150"/>
    </location>
</feature>
<dbReference type="GeneID" id="25262993"/>
<dbReference type="GO" id="GO:0005886">
    <property type="term" value="C:plasma membrane"/>
    <property type="evidence" value="ECO:0007669"/>
    <property type="project" value="TreeGrafter"/>
</dbReference>
<dbReference type="InParanoid" id="A0A066VNM9"/>
<dbReference type="PANTHER" id="PTHR23508:SF10">
    <property type="entry name" value="CARBOXYLIC ACID TRANSPORTER PROTEIN HOMOLOG"/>
    <property type="match status" value="1"/>
</dbReference>
<feature type="transmembrane region" description="Helical" evidence="6">
    <location>
        <begin position="423"/>
        <end position="443"/>
    </location>
</feature>
<organism evidence="8 9">
    <name type="scientific">Tilletiaria anomala (strain ATCC 24038 / CBS 436.72 / UBC 951)</name>
    <dbReference type="NCBI Taxonomy" id="1037660"/>
    <lineage>
        <taxon>Eukaryota</taxon>
        <taxon>Fungi</taxon>
        <taxon>Dikarya</taxon>
        <taxon>Basidiomycota</taxon>
        <taxon>Ustilaginomycotina</taxon>
        <taxon>Exobasidiomycetes</taxon>
        <taxon>Georgefischeriales</taxon>
        <taxon>Tilletiariaceae</taxon>
        <taxon>Tilletiaria</taxon>
    </lineage>
</organism>
<dbReference type="HOGENOM" id="CLU_001265_46_12_1"/>
<dbReference type="EMBL" id="JMSN01000092">
    <property type="protein sequence ID" value="KDN40344.1"/>
    <property type="molecule type" value="Genomic_DNA"/>
</dbReference>
<name>A0A066VNM9_TILAU</name>
<dbReference type="RefSeq" id="XP_013241355.1">
    <property type="nucleotide sequence ID" value="XM_013385901.1"/>
</dbReference>
<dbReference type="Proteomes" id="UP000027361">
    <property type="component" value="Unassembled WGS sequence"/>
</dbReference>
<dbReference type="InterPro" id="IPR020846">
    <property type="entry name" value="MFS_dom"/>
</dbReference>
<dbReference type="OMA" id="RGPIFIL"/>
<feature type="transmembrane region" description="Helical" evidence="6">
    <location>
        <begin position="198"/>
        <end position="221"/>
    </location>
</feature>
<dbReference type="GO" id="GO:0046943">
    <property type="term" value="F:carboxylic acid transmembrane transporter activity"/>
    <property type="evidence" value="ECO:0007669"/>
    <property type="project" value="TreeGrafter"/>
</dbReference>
<dbReference type="Gene3D" id="1.20.1250.20">
    <property type="entry name" value="MFS general substrate transporter like domains"/>
    <property type="match status" value="1"/>
</dbReference>
<evidence type="ECO:0000256" key="2">
    <source>
        <dbReference type="ARBA" id="ARBA00022692"/>
    </source>
</evidence>
<keyword evidence="9" id="KW-1185">Reference proteome</keyword>
<dbReference type="SUPFAM" id="SSF103473">
    <property type="entry name" value="MFS general substrate transporter"/>
    <property type="match status" value="1"/>
</dbReference>
<dbReference type="OrthoDB" id="2153661at2759"/>
<evidence type="ECO:0000259" key="7">
    <source>
        <dbReference type="PROSITE" id="PS50850"/>
    </source>
</evidence>
<keyword evidence="2 6" id="KW-0812">Transmembrane</keyword>
<gene>
    <name evidence="8" type="ORF">K437DRAFT_238918</name>
</gene>
<feature type="region of interest" description="Disordered" evidence="5">
    <location>
        <begin position="525"/>
        <end position="547"/>
    </location>
</feature>
<feature type="compositionally biased region" description="Acidic residues" evidence="5">
    <location>
        <begin position="530"/>
        <end position="539"/>
    </location>
</feature>